<protein>
    <submittedName>
        <fullName evidence="2">Uncharacterized protein</fullName>
    </submittedName>
</protein>
<dbReference type="AlphaFoldDB" id="A0A9P6MBZ2"/>
<feature type="region of interest" description="Disordered" evidence="1">
    <location>
        <begin position="87"/>
        <end position="132"/>
    </location>
</feature>
<feature type="region of interest" description="Disordered" evidence="1">
    <location>
        <begin position="227"/>
        <end position="253"/>
    </location>
</feature>
<dbReference type="Proteomes" id="UP000749646">
    <property type="component" value="Unassembled WGS sequence"/>
</dbReference>
<comment type="caution">
    <text evidence="2">The sequence shown here is derived from an EMBL/GenBank/DDBJ whole genome shotgun (WGS) entry which is preliminary data.</text>
</comment>
<sequence>MNETPLQAFRAESSSKVINVPSRHDHKTRQHIVLLRDIQQYFEHIKGIMNGNTTVLFLTDDNFEYLQPLRIAYHAGVILEVLTGNKGQGSSDHTRVSNSSMDSQQHPSTSSGQVSRNAPSSGSVLDGSHSISGNSDALRFTEIYENDQALVLHSQASPSETQTPQHPASTSHPPTLNHSSTAPTEEKSNNTYEAQLRPLQQQIHNIMKEIQQMNHQIQQTDQRAHQQQQHIEKIGQQTNPQQQHIEETRQQQQQQIDDILQQIQIANQHGYKMMQQIRALSQAEYQHKELSEQQVRRMVVQCMQESFQLQKQESDHLMLIKYRTQALLGTPFRELSIPRLFIVLPKARGVVDKDGRSCSLQFLLYYLCECGTHTMNKSSKGIHEVHMTEHPGYDLDNHSTFFGKYGLYLLAMMYMIKYGAVAAGRAVPPLLNFRVAKGIDTDKQHLNRLVDETISCLEDALRLNNNDVHSTRHSEFNPSESTHMESYLKTMEDGSVFSNLYPTTTQDRECVWICSKHRREYHESTMQQLKEYIIANDGKFNTEAGKTNITIESDALANRFYDAMGKVRWIQSLNNQWSLTALDLKL</sequence>
<evidence type="ECO:0000313" key="2">
    <source>
        <dbReference type="EMBL" id="KAF9988274.1"/>
    </source>
</evidence>
<reference evidence="2" key="1">
    <citation type="journal article" date="2020" name="Fungal Divers.">
        <title>Resolving the Mortierellaceae phylogeny through synthesis of multi-gene phylogenetics and phylogenomics.</title>
        <authorList>
            <person name="Vandepol N."/>
            <person name="Liber J."/>
            <person name="Desiro A."/>
            <person name="Na H."/>
            <person name="Kennedy M."/>
            <person name="Barry K."/>
            <person name="Grigoriev I.V."/>
            <person name="Miller A.N."/>
            <person name="O'Donnell K."/>
            <person name="Stajich J.E."/>
            <person name="Bonito G."/>
        </authorList>
    </citation>
    <scope>NUCLEOTIDE SEQUENCE</scope>
    <source>
        <strain evidence="2">MES-2147</strain>
    </source>
</reference>
<accession>A0A9P6MBZ2</accession>
<organism evidence="2 3">
    <name type="scientific">Modicella reniformis</name>
    <dbReference type="NCBI Taxonomy" id="1440133"/>
    <lineage>
        <taxon>Eukaryota</taxon>
        <taxon>Fungi</taxon>
        <taxon>Fungi incertae sedis</taxon>
        <taxon>Mucoromycota</taxon>
        <taxon>Mortierellomycotina</taxon>
        <taxon>Mortierellomycetes</taxon>
        <taxon>Mortierellales</taxon>
        <taxon>Mortierellaceae</taxon>
        <taxon>Modicella</taxon>
    </lineage>
</organism>
<gene>
    <name evidence="2" type="ORF">BGZ65_009502</name>
</gene>
<feature type="compositionally biased region" description="Low complexity" evidence="1">
    <location>
        <begin position="227"/>
        <end position="243"/>
    </location>
</feature>
<feature type="non-terminal residue" evidence="2">
    <location>
        <position position="586"/>
    </location>
</feature>
<proteinExistence type="predicted"/>
<keyword evidence="3" id="KW-1185">Reference proteome</keyword>
<evidence type="ECO:0000256" key="1">
    <source>
        <dbReference type="SAM" id="MobiDB-lite"/>
    </source>
</evidence>
<evidence type="ECO:0000313" key="3">
    <source>
        <dbReference type="Proteomes" id="UP000749646"/>
    </source>
</evidence>
<feature type="region of interest" description="Disordered" evidence="1">
    <location>
        <begin position="156"/>
        <end position="190"/>
    </location>
</feature>
<dbReference type="EMBL" id="JAAAHW010003135">
    <property type="protein sequence ID" value="KAF9988274.1"/>
    <property type="molecule type" value="Genomic_DNA"/>
</dbReference>
<name>A0A9P6MBZ2_9FUNG</name>
<feature type="compositionally biased region" description="Polar residues" evidence="1">
    <location>
        <begin position="88"/>
        <end position="132"/>
    </location>
</feature>
<dbReference type="OrthoDB" id="2357131at2759"/>